<reference evidence="3 4" key="1">
    <citation type="submission" date="2015-07" db="EMBL/GenBank/DDBJ databases">
        <title>Emmonsia species relationships and genome sequence.</title>
        <authorList>
            <person name="Cuomo C.A."/>
            <person name="Schwartz I.S."/>
            <person name="Kenyon C."/>
            <person name="de Hoog G.S."/>
            <person name="Govender N.P."/>
            <person name="Botha A."/>
            <person name="Moreno L."/>
            <person name="de Vries M."/>
            <person name="Munoz J.F."/>
            <person name="Stielow J.B."/>
        </authorList>
    </citation>
    <scope>NUCLEOTIDE SEQUENCE [LARGE SCALE GENOMIC DNA]</scope>
    <source>
        <strain evidence="3 4">CBS 136260</strain>
    </source>
</reference>
<feature type="region of interest" description="Disordered" evidence="1">
    <location>
        <begin position="150"/>
        <end position="243"/>
    </location>
</feature>
<protein>
    <submittedName>
        <fullName evidence="3">Uncharacterized protein</fullName>
    </submittedName>
</protein>
<feature type="compositionally biased region" description="Basic residues" evidence="1">
    <location>
        <begin position="83"/>
        <end position="93"/>
    </location>
</feature>
<feature type="compositionally biased region" description="Polar residues" evidence="1">
    <location>
        <begin position="151"/>
        <end position="161"/>
    </location>
</feature>
<dbReference type="AlphaFoldDB" id="A0A1B7NRW0"/>
<accession>A0A1B7NRW0</accession>
<feature type="compositionally biased region" description="Basic and acidic residues" evidence="1">
    <location>
        <begin position="1"/>
        <end position="19"/>
    </location>
</feature>
<gene>
    <name evidence="3" type="ORF">ACJ72_06272</name>
</gene>
<keyword evidence="2" id="KW-0812">Transmembrane</keyword>
<keyword evidence="2" id="KW-0472">Membrane</keyword>
<feature type="transmembrane region" description="Helical" evidence="2">
    <location>
        <begin position="377"/>
        <end position="401"/>
    </location>
</feature>
<feature type="compositionally biased region" description="Polar residues" evidence="1">
    <location>
        <begin position="99"/>
        <end position="114"/>
    </location>
</feature>
<sequence length="466" mass="49416">MQPSHLDPHRHVPEGDQERIPQGSRDTVTPSASRETVIQSRNASGGWTSRSEDSWIEVASQPSSSSLSSIMANEDIVTTGLRVRQRRHRRAQRRASALDNINVQDSNRSPSVPGSSQDEYEESESESDRVLSSSNEDIVAQSRGNAALIRGNSSASEATFSSDEDDNSTALGLNSNPPAFTPQPNAFSHPPASQTQRSEPTGFVANPPSATSSLRTGARRNSRSSFRSARHVRQQQHSPYNMISPSYQADNDAALRASLSTLLSCAAAARALPKHDSQPPTTTERPEPSAFRLVPESVALGEGHAQECAKPVAPTFHNIAAQQSRTPRSSSSRRAVSPTAAHKARRKTSLSRNHSPSSKRSRQVSMSQSSSIISPTVMTWVISAGVVVLFSAISFSAGYVIGREVGHTETAHGLGGNGLGGFINGSSGDDGFSGIKAGAGCGKEAVKGGLRRFRWVGGSAASSISA</sequence>
<evidence type="ECO:0000313" key="4">
    <source>
        <dbReference type="Proteomes" id="UP000091918"/>
    </source>
</evidence>
<comment type="caution">
    <text evidence="3">The sequence shown here is derived from an EMBL/GenBank/DDBJ whole genome shotgun (WGS) entry which is preliminary data.</text>
</comment>
<keyword evidence="4" id="KW-1185">Reference proteome</keyword>
<feature type="compositionally biased region" description="Polar residues" evidence="1">
    <location>
        <begin position="168"/>
        <end position="199"/>
    </location>
</feature>
<feature type="compositionally biased region" description="Basic residues" evidence="1">
    <location>
        <begin position="217"/>
        <end position="234"/>
    </location>
</feature>
<feature type="region of interest" description="Disordered" evidence="1">
    <location>
        <begin position="1"/>
        <end position="136"/>
    </location>
</feature>
<evidence type="ECO:0000313" key="3">
    <source>
        <dbReference type="EMBL" id="OAX79407.1"/>
    </source>
</evidence>
<name>A0A1B7NRW0_9EURO</name>
<dbReference type="OrthoDB" id="5413188at2759"/>
<feature type="compositionally biased region" description="Low complexity" evidence="1">
    <location>
        <begin position="60"/>
        <end position="69"/>
    </location>
</feature>
<evidence type="ECO:0000256" key="1">
    <source>
        <dbReference type="SAM" id="MobiDB-lite"/>
    </source>
</evidence>
<keyword evidence="2" id="KW-1133">Transmembrane helix</keyword>
<feature type="region of interest" description="Disordered" evidence="1">
    <location>
        <begin position="321"/>
        <end position="369"/>
    </location>
</feature>
<feature type="compositionally biased region" description="Low complexity" evidence="1">
    <location>
        <begin position="321"/>
        <end position="341"/>
    </location>
</feature>
<dbReference type="Proteomes" id="UP000091918">
    <property type="component" value="Unassembled WGS sequence"/>
</dbReference>
<dbReference type="STRING" id="1658172.A0A1B7NRW0"/>
<organism evidence="3 4">
    <name type="scientific">Emergomyces africanus</name>
    <dbReference type="NCBI Taxonomy" id="1955775"/>
    <lineage>
        <taxon>Eukaryota</taxon>
        <taxon>Fungi</taxon>
        <taxon>Dikarya</taxon>
        <taxon>Ascomycota</taxon>
        <taxon>Pezizomycotina</taxon>
        <taxon>Eurotiomycetes</taxon>
        <taxon>Eurotiomycetidae</taxon>
        <taxon>Onygenales</taxon>
        <taxon>Ajellomycetaceae</taxon>
        <taxon>Emergomyces</taxon>
    </lineage>
</organism>
<proteinExistence type="predicted"/>
<feature type="region of interest" description="Disordered" evidence="1">
    <location>
        <begin position="271"/>
        <end position="291"/>
    </location>
</feature>
<feature type="compositionally biased region" description="Polar residues" evidence="1">
    <location>
        <begin position="24"/>
        <end position="49"/>
    </location>
</feature>
<dbReference type="EMBL" id="LGUA01001033">
    <property type="protein sequence ID" value="OAX79407.1"/>
    <property type="molecule type" value="Genomic_DNA"/>
</dbReference>
<evidence type="ECO:0000256" key="2">
    <source>
        <dbReference type="SAM" id="Phobius"/>
    </source>
</evidence>